<dbReference type="RefSeq" id="WP_125119291.1">
    <property type="nucleotide sequence ID" value="NZ_AP019309.1"/>
</dbReference>
<sequence length="284" mass="33448">MDKYYRLEQAHEQKCETDFLDLLDELEVKDLLAILAAADIHLTVEKLQVMYEKKYDSNLLIKYLQNIYEDKKELLCQINTVLEDEIFSFLINRMIQTYYDPVELPDPLQLLIFMDDVSSYDQDCLLADIIQWLKSVDGIKVYNDCSDLDDIFWEVDDLEPMDLLLEWLDPYDLADHELPLVWDFFTAVVQLCHDFNFSKQDELMDLAALMIFLYDPDYQKKVLDQLAHESFQSLKPYIHLVNMMYRHGKMAESKKLALAIKQLKADDLVAQFDIPELLAIFKSA</sequence>
<dbReference type="Proteomes" id="UP000268059">
    <property type="component" value="Chromosome"/>
</dbReference>
<protein>
    <submittedName>
        <fullName evidence="1">Uncharacterized protein</fullName>
    </submittedName>
</protein>
<accession>A0A3G9JKA5</accession>
<gene>
    <name evidence="1" type="ORF">SG0102_13550</name>
</gene>
<evidence type="ECO:0000313" key="2">
    <source>
        <dbReference type="Proteomes" id="UP000268059"/>
    </source>
</evidence>
<keyword evidence="2" id="KW-1185">Reference proteome</keyword>
<name>A0A3G9JKA5_9FIRM</name>
<proteinExistence type="predicted"/>
<dbReference type="InParanoid" id="A0A3G9JKA5"/>
<reference evidence="1 2" key="1">
    <citation type="submission" date="2018-11" db="EMBL/GenBank/DDBJ databases">
        <title>Novel Erysipelotrichaceae bacterium isolated from small intestine of a swine.</title>
        <authorList>
            <person name="Kim J.S."/>
            <person name="Choe H."/>
            <person name="Lee Y.R."/>
            <person name="Kim K.M."/>
            <person name="Park D.S."/>
        </authorList>
    </citation>
    <scope>NUCLEOTIDE SEQUENCE [LARGE SCALE GENOMIC DNA]</scope>
    <source>
        <strain evidence="1 2">SG0102</strain>
    </source>
</reference>
<dbReference type="KEGG" id="ebm:SG0102_13550"/>
<dbReference type="AlphaFoldDB" id="A0A3G9JKA5"/>
<dbReference type="EMBL" id="AP019309">
    <property type="protein sequence ID" value="BBH26421.1"/>
    <property type="molecule type" value="Genomic_DNA"/>
</dbReference>
<evidence type="ECO:0000313" key="1">
    <source>
        <dbReference type="EMBL" id="BBH26421.1"/>
    </source>
</evidence>
<organism evidence="1 2">
    <name type="scientific">Intestinibaculum porci</name>
    <dbReference type="NCBI Taxonomy" id="2487118"/>
    <lineage>
        <taxon>Bacteria</taxon>
        <taxon>Bacillati</taxon>
        <taxon>Bacillota</taxon>
        <taxon>Erysipelotrichia</taxon>
        <taxon>Erysipelotrichales</taxon>
        <taxon>Erysipelotrichaceae</taxon>
        <taxon>Intestinibaculum</taxon>
    </lineage>
</organism>